<dbReference type="Proteomes" id="UP000479226">
    <property type="component" value="Unassembled WGS sequence"/>
</dbReference>
<sequence length="208" mass="24079">MAGWEVSRHPEWDMMYASGLTVREIADQCKRRGNTVRAHLANRERFRKGLRAQHEAAFANRESDHQTVLWKGRLKGAEDFLASHGRLPGHGGDSTESSLNAWIAKQRRAYHRGELSTSKIILMGTLPGWNLSPQRREWNERWRQRLIQLEAFIASTGRTPRWKNHASEQERVLGVWLHVQTQARGEGRLAWWREGALDDVMPGWHSTM</sequence>
<reference evidence="1 2" key="1">
    <citation type="submission" date="2020-02" db="EMBL/GenBank/DDBJ databases">
        <title>Genome sequence of the type strain DSM 27180 of Arthrobacter silviterrae.</title>
        <authorList>
            <person name="Gao J."/>
            <person name="Sun J."/>
        </authorList>
    </citation>
    <scope>NUCLEOTIDE SEQUENCE [LARGE SCALE GENOMIC DNA]</scope>
    <source>
        <strain evidence="1 2">DSM 27180</strain>
    </source>
</reference>
<evidence type="ECO:0000313" key="1">
    <source>
        <dbReference type="EMBL" id="NGN82400.1"/>
    </source>
</evidence>
<gene>
    <name evidence="1" type="ORF">G6N77_02825</name>
</gene>
<accession>A0ABX0DD95</accession>
<dbReference type="RefSeq" id="WP_165180507.1">
    <property type="nucleotide sequence ID" value="NZ_JAAKZI010000003.1"/>
</dbReference>
<evidence type="ECO:0000313" key="2">
    <source>
        <dbReference type="Proteomes" id="UP000479226"/>
    </source>
</evidence>
<keyword evidence="2" id="KW-1185">Reference proteome</keyword>
<name>A0ABX0DD95_9MICC</name>
<dbReference type="EMBL" id="JAAKZI010000003">
    <property type="protein sequence ID" value="NGN82400.1"/>
    <property type="molecule type" value="Genomic_DNA"/>
</dbReference>
<comment type="caution">
    <text evidence="1">The sequence shown here is derived from an EMBL/GenBank/DDBJ whole genome shotgun (WGS) entry which is preliminary data.</text>
</comment>
<dbReference type="Gene3D" id="6.10.140.530">
    <property type="match status" value="2"/>
</dbReference>
<proteinExistence type="predicted"/>
<organism evidence="1 2">
    <name type="scientific">Arthrobacter silviterrae</name>
    <dbReference type="NCBI Taxonomy" id="2026658"/>
    <lineage>
        <taxon>Bacteria</taxon>
        <taxon>Bacillati</taxon>
        <taxon>Actinomycetota</taxon>
        <taxon>Actinomycetes</taxon>
        <taxon>Micrococcales</taxon>
        <taxon>Micrococcaceae</taxon>
        <taxon>Arthrobacter</taxon>
    </lineage>
</organism>
<protein>
    <recommendedName>
        <fullName evidence="3">Helicase-associated domain-containing protein</fullName>
    </recommendedName>
</protein>
<evidence type="ECO:0008006" key="3">
    <source>
        <dbReference type="Google" id="ProtNLM"/>
    </source>
</evidence>